<proteinExistence type="predicted"/>
<organism evidence="1 2">
    <name type="scientific">Shouchella lehensis G1</name>
    <dbReference type="NCBI Taxonomy" id="1246626"/>
    <lineage>
        <taxon>Bacteria</taxon>
        <taxon>Bacillati</taxon>
        <taxon>Bacillota</taxon>
        <taxon>Bacilli</taxon>
        <taxon>Bacillales</taxon>
        <taxon>Bacillaceae</taxon>
        <taxon>Shouchella</taxon>
    </lineage>
</organism>
<dbReference type="OrthoDB" id="9866058at2"/>
<dbReference type="KEGG" id="ble:BleG1_1244"/>
<keyword evidence="2" id="KW-1185">Reference proteome</keyword>
<evidence type="ECO:0000313" key="1">
    <source>
        <dbReference type="EMBL" id="AIC93827.1"/>
    </source>
</evidence>
<dbReference type="PATRIC" id="fig|1246626.3.peg.1228"/>
<evidence type="ECO:0000313" key="2">
    <source>
        <dbReference type="Proteomes" id="UP000027142"/>
    </source>
</evidence>
<protein>
    <submittedName>
        <fullName evidence="1">Uncharacterized protein</fullName>
    </submittedName>
</protein>
<dbReference type="EMBL" id="CP003923">
    <property type="protein sequence ID" value="AIC93827.1"/>
    <property type="molecule type" value="Genomic_DNA"/>
</dbReference>
<dbReference type="AlphaFoldDB" id="A0A060LUK7"/>
<reference evidence="1 2" key="1">
    <citation type="journal article" date="2014" name="Gene">
        <title>A comparative genomic analysis of the alkalitolerant soil bacterium Bacillus lehensis G1.</title>
        <authorList>
            <person name="Noor Y.M."/>
            <person name="Samsulrizal N.H."/>
            <person name="Jema'on N.A."/>
            <person name="Low K.O."/>
            <person name="Ramli A.N."/>
            <person name="Alias N.I."/>
            <person name="Damis S.I."/>
            <person name="Fuzi S.F."/>
            <person name="Isa M.N."/>
            <person name="Murad A.M."/>
            <person name="Raih M.F."/>
            <person name="Bakar F.D."/>
            <person name="Najimudin N."/>
            <person name="Mahadi N.M."/>
            <person name="Illias R.M."/>
        </authorList>
    </citation>
    <scope>NUCLEOTIDE SEQUENCE [LARGE SCALE GENOMIC DNA]</scope>
    <source>
        <strain evidence="1 2">G1</strain>
    </source>
</reference>
<dbReference type="RefSeq" id="WP_051667421.1">
    <property type="nucleotide sequence ID" value="NZ_CP003923.1"/>
</dbReference>
<gene>
    <name evidence="1" type="ORF">BleG1_1244</name>
</gene>
<accession>A0A060LUK7</accession>
<name>A0A060LUK7_9BACI</name>
<dbReference type="HOGENOM" id="CLU_1944399_0_0_9"/>
<sequence length="129" mass="15240">MTEQHLLDRMKDLKIHAKTGVMSRPGRFKEIEKLIEAYYVQHEKVPPSYMLEKLASLCLHEELSNRNSHKMAQECFPILTDHQHARRNKREKVYHQIEFRRSPITGSRSVSYVSEDNSHTKGKQVFYVS</sequence>
<dbReference type="Proteomes" id="UP000027142">
    <property type="component" value="Chromosome"/>
</dbReference>
<dbReference type="STRING" id="1246626.BleG1_1244"/>